<dbReference type="InterPro" id="IPR001433">
    <property type="entry name" value="OxRdtase_FAD/NAD-bd"/>
</dbReference>
<evidence type="ECO:0000256" key="1">
    <source>
        <dbReference type="ARBA" id="ARBA00001974"/>
    </source>
</evidence>
<keyword evidence="6" id="KW-0560">Oxidoreductase</keyword>
<dbReference type="PANTHER" id="PTHR47354:SF6">
    <property type="entry name" value="NADH OXIDOREDUCTASE HCR"/>
    <property type="match status" value="1"/>
</dbReference>
<gene>
    <name evidence="11" type="ORF">GRQ65_15825</name>
</gene>
<dbReference type="CDD" id="cd06215">
    <property type="entry name" value="FNR_iron_sulfur_binding_1"/>
    <property type="match status" value="1"/>
</dbReference>
<dbReference type="PRINTS" id="PR00371">
    <property type="entry name" value="FPNCR"/>
</dbReference>
<evidence type="ECO:0000256" key="2">
    <source>
        <dbReference type="ARBA" id="ARBA00022630"/>
    </source>
</evidence>
<reference evidence="11 12" key="1">
    <citation type="submission" date="2019-12" db="EMBL/GenBank/DDBJ databases">
        <authorList>
            <person name="Kun Z."/>
        </authorList>
    </citation>
    <scope>NUCLEOTIDE SEQUENCE [LARGE SCALE GENOMIC DNA]</scope>
    <source>
        <strain evidence="11 12">YIM 123512</strain>
    </source>
</reference>
<dbReference type="RefSeq" id="WP_160878954.1">
    <property type="nucleotide sequence ID" value="NZ_WUEK01000010.1"/>
</dbReference>
<protein>
    <submittedName>
        <fullName evidence="11">2Fe-2S iron-sulfur cluster binding domain-containing protein</fullName>
    </submittedName>
</protein>
<keyword evidence="7" id="KW-0408">Iron</keyword>
<keyword evidence="2" id="KW-0285">Flavoprotein</keyword>
<feature type="domain" description="2Fe-2S ferredoxin-type" evidence="9">
    <location>
        <begin position="302"/>
        <end position="386"/>
    </location>
</feature>
<keyword evidence="3" id="KW-0001">2Fe-2S</keyword>
<comment type="cofactor">
    <cofactor evidence="1">
        <name>FAD</name>
        <dbReference type="ChEBI" id="CHEBI:57692"/>
    </cofactor>
</comment>
<dbReference type="Pfam" id="PF00970">
    <property type="entry name" value="FAD_binding_6"/>
    <property type="match status" value="1"/>
</dbReference>
<name>A0A6L7EU35_9ACTN</name>
<evidence type="ECO:0000256" key="6">
    <source>
        <dbReference type="ARBA" id="ARBA00023002"/>
    </source>
</evidence>
<dbReference type="PROSITE" id="PS00197">
    <property type="entry name" value="2FE2S_FER_1"/>
    <property type="match status" value="1"/>
</dbReference>
<keyword evidence="8" id="KW-0411">Iron-sulfur</keyword>
<dbReference type="InterPro" id="IPR036010">
    <property type="entry name" value="2Fe-2S_ferredoxin-like_sf"/>
</dbReference>
<evidence type="ECO:0000256" key="3">
    <source>
        <dbReference type="ARBA" id="ARBA00022714"/>
    </source>
</evidence>
<dbReference type="GO" id="GO:0046872">
    <property type="term" value="F:metal ion binding"/>
    <property type="evidence" value="ECO:0007669"/>
    <property type="project" value="UniProtKB-KW"/>
</dbReference>
<dbReference type="PROSITE" id="PS51085">
    <property type="entry name" value="2FE2S_FER_2"/>
    <property type="match status" value="1"/>
</dbReference>
<dbReference type="InterPro" id="IPR017927">
    <property type="entry name" value="FAD-bd_FR_type"/>
</dbReference>
<organism evidence="11 12">
    <name type="scientific">Nocardioides flavescens</name>
    <dbReference type="NCBI Taxonomy" id="2691959"/>
    <lineage>
        <taxon>Bacteria</taxon>
        <taxon>Bacillati</taxon>
        <taxon>Actinomycetota</taxon>
        <taxon>Actinomycetes</taxon>
        <taxon>Propionibacteriales</taxon>
        <taxon>Nocardioidaceae</taxon>
        <taxon>Nocardioides</taxon>
    </lineage>
</organism>
<proteinExistence type="predicted"/>
<keyword evidence="5" id="KW-0274">FAD</keyword>
<dbReference type="PRINTS" id="PR00410">
    <property type="entry name" value="PHEHYDRXLASE"/>
</dbReference>
<feature type="domain" description="FAD-binding FR-type" evidence="10">
    <location>
        <begin position="31"/>
        <end position="134"/>
    </location>
</feature>
<dbReference type="InterPro" id="IPR050415">
    <property type="entry name" value="MRET"/>
</dbReference>
<dbReference type="InterPro" id="IPR039261">
    <property type="entry name" value="FNR_nucleotide-bd"/>
</dbReference>
<dbReference type="PANTHER" id="PTHR47354">
    <property type="entry name" value="NADH OXIDOREDUCTASE HCR"/>
    <property type="match status" value="1"/>
</dbReference>
<sequence>MTSTLLNERPHEGLHEGLVPPLQSPVCWAEDEQTVLVCTAVSDVTHDVRTFVFEPEGDQLFEFEAGQFLTLLLEIDGTPVNRCYTISSPPTRPHRIAITVKRVPGGQVSNWLHDTVVPGTKLTALAPLGAFTLTHRPAEKLLLLSAGSGVTPLMSMLRTLFDLGSDADVVFLHSARTPSDIVFRSELAAIEMLMPNLRVVHVCEADYPSERWGGMRGRLSPSMLQTVVPDLLERTTFTCGPAPYMDSVRRILGELGYDLAHYREESFRFDDPALPGAMPTPDGVDYDQIAIAPPEPEVGTTFEVEFARSGRTVTCRADESVLDAALAAGVRLASSCSQGMCGTCKVPKLTGEVEMRHNGGIRPREVAAGKILVCCSTPLSDLTLDA</sequence>
<dbReference type="Gene3D" id="3.40.50.80">
    <property type="entry name" value="Nucleotide-binding domain of ferredoxin-NADP reductase (FNR) module"/>
    <property type="match status" value="1"/>
</dbReference>
<dbReference type="InterPro" id="IPR017938">
    <property type="entry name" value="Riboflavin_synthase-like_b-brl"/>
</dbReference>
<evidence type="ECO:0000259" key="9">
    <source>
        <dbReference type="PROSITE" id="PS51085"/>
    </source>
</evidence>
<keyword evidence="12" id="KW-1185">Reference proteome</keyword>
<keyword evidence="4" id="KW-0479">Metal-binding</keyword>
<evidence type="ECO:0000256" key="4">
    <source>
        <dbReference type="ARBA" id="ARBA00022723"/>
    </source>
</evidence>
<dbReference type="InterPro" id="IPR001709">
    <property type="entry name" value="Flavoprot_Pyr_Nucl_cyt_Rdtase"/>
</dbReference>
<dbReference type="InterPro" id="IPR006058">
    <property type="entry name" value="2Fe2S_fd_BS"/>
</dbReference>
<dbReference type="AlphaFoldDB" id="A0A6L7EU35"/>
<evidence type="ECO:0000256" key="7">
    <source>
        <dbReference type="ARBA" id="ARBA00023004"/>
    </source>
</evidence>
<dbReference type="InterPro" id="IPR008333">
    <property type="entry name" value="Cbr1-like_FAD-bd_dom"/>
</dbReference>
<dbReference type="Pfam" id="PF00111">
    <property type="entry name" value="Fer2"/>
    <property type="match status" value="1"/>
</dbReference>
<dbReference type="Gene3D" id="3.10.20.30">
    <property type="match status" value="1"/>
</dbReference>
<dbReference type="CDD" id="cd00207">
    <property type="entry name" value="fer2"/>
    <property type="match status" value="1"/>
</dbReference>
<evidence type="ECO:0000313" key="11">
    <source>
        <dbReference type="EMBL" id="MXG91017.1"/>
    </source>
</evidence>
<evidence type="ECO:0000256" key="8">
    <source>
        <dbReference type="ARBA" id="ARBA00023014"/>
    </source>
</evidence>
<dbReference type="Gene3D" id="2.40.30.10">
    <property type="entry name" value="Translation factors"/>
    <property type="match status" value="1"/>
</dbReference>
<accession>A0A6L7EU35</accession>
<dbReference type="GO" id="GO:0051537">
    <property type="term" value="F:2 iron, 2 sulfur cluster binding"/>
    <property type="evidence" value="ECO:0007669"/>
    <property type="project" value="UniProtKB-KW"/>
</dbReference>
<dbReference type="GO" id="GO:0016491">
    <property type="term" value="F:oxidoreductase activity"/>
    <property type="evidence" value="ECO:0007669"/>
    <property type="project" value="UniProtKB-KW"/>
</dbReference>
<evidence type="ECO:0000256" key="5">
    <source>
        <dbReference type="ARBA" id="ARBA00022827"/>
    </source>
</evidence>
<dbReference type="InterPro" id="IPR012675">
    <property type="entry name" value="Beta-grasp_dom_sf"/>
</dbReference>
<evidence type="ECO:0000313" key="12">
    <source>
        <dbReference type="Proteomes" id="UP000473325"/>
    </source>
</evidence>
<dbReference type="Pfam" id="PF00175">
    <property type="entry name" value="NAD_binding_1"/>
    <property type="match status" value="1"/>
</dbReference>
<dbReference type="SUPFAM" id="SSF54292">
    <property type="entry name" value="2Fe-2S ferredoxin-like"/>
    <property type="match status" value="1"/>
</dbReference>
<evidence type="ECO:0000259" key="10">
    <source>
        <dbReference type="PROSITE" id="PS51384"/>
    </source>
</evidence>
<dbReference type="Proteomes" id="UP000473325">
    <property type="component" value="Unassembled WGS sequence"/>
</dbReference>
<dbReference type="PROSITE" id="PS51384">
    <property type="entry name" value="FAD_FR"/>
    <property type="match status" value="1"/>
</dbReference>
<comment type="caution">
    <text evidence="11">The sequence shown here is derived from an EMBL/GenBank/DDBJ whole genome shotgun (WGS) entry which is preliminary data.</text>
</comment>
<dbReference type="SUPFAM" id="SSF52343">
    <property type="entry name" value="Ferredoxin reductase-like, C-terminal NADP-linked domain"/>
    <property type="match status" value="1"/>
</dbReference>
<dbReference type="SUPFAM" id="SSF63380">
    <property type="entry name" value="Riboflavin synthase domain-like"/>
    <property type="match status" value="1"/>
</dbReference>
<dbReference type="InterPro" id="IPR001041">
    <property type="entry name" value="2Fe-2S_ferredoxin-type"/>
</dbReference>
<dbReference type="EMBL" id="WUEK01000010">
    <property type="protein sequence ID" value="MXG91017.1"/>
    <property type="molecule type" value="Genomic_DNA"/>
</dbReference>